<dbReference type="InterPro" id="IPR016032">
    <property type="entry name" value="Sig_transdc_resp-reg_C-effctor"/>
</dbReference>
<dbReference type="CDD" id="cd17535">
    <property type="entry name" value="REC_NarL-like"/>
    <property type="match status" value="1"/>
</dbReference>
<evidence type="ECO:0000256" key="5">
    <source>
        <dbReference type="PROSITE-ProRule" id="PRU00169"/>
    </source>
</evidence>
<dbReference type="PANTHER" id="PTHR43214">
    <property type="entry name" value="TWO-COMPONENT RESPONSE REGULATOR"/>
    <property type="match status" value="1"/>
</dbReference>
<gene>
    <name evidence="8" type="ORF">SAMN05216241_102455</name>
</gene>
<dbReference type="SMART" id="SM00421">
    <property type="entry name" value="HTH_LUXR"/>
    <property type="match status" value="1"/>
</dbReference>
<accession>A0A1G7P6T0</accession>
<keyword evidence="1" id="KW-0597">Phosphoprotein</keyword>
<dbReference type="GO" id="GO:0006355">
    <property type="term" value="P:regulation of DNA-templated transcription"/>
    <property type="evidence" value="ECO:0007669"/>
    <property type="project" value="InterPro"/>
</dbReference>
<dbReference type="Gene3D" id="1.10.10.10">
    <property type="entry name" value="Winged helix-like DNA-binding domain superfamily/Winged helix DNA-binding domain"/>
    <property type="match status" value="1"/>
</dbReference>
<dbReference type="PROSITE" id="PS50110">
    <property type="entry name" value="RESPONSE_REGULATORY"/>
    <property type="match status" value="1"/>
</dbReference>
<dbReference type="InterPro" id="IPR036388">
    <property type="entry name" value="WH-like_DNA-bd_sf"/>
</dbReference>
<keyword evidence="4" id="KW-0804">Transcription</keyword>
<feature type="domain" description="Response regulatory" evidence="7">
    <location>
        <begin position="18"/>
        <end position="134"/>
    </location>
</feature>
<evidence type="ECO:0000259" key="7">
    <source>
        <dbReference type="PROSITE" id="PS50110"/>
    </source>
</evidence>
<dbReference type="InterPro" id="IPR000792">
    <property type="entry name" value="Tscrpt_reg_LuxR_C"/>
</dbReference>
<organism evidence="8 9">
    <name type="scientific">Limimonas halophila</name>
    <dbReference type="NCBI Taxonomy" id="1082479"/>
    <lineage>
        <taxon>Bacteria</taxon>
        <taxon>Pseudomonadati</taxon>
        <taxon>Pseudomonadota</taxon>
        <taxon>Alphaproteobacteria</taxon>
        <taxon>Rhodospirillales</taxon>
        <taxon>Rhodovibrionaceae</taxon>
        <taxon>Limimonas</taxon>
    </lineage>
</organism>
<keyword evidence="3" id="KW-0238">DNA-binding</keyword>
<dbReference type="InterPro" id="IPR001789">
    <property type="entry name" value="Sig_transdc_resp-reg_receiver"/>
</dbReference>
<dbReference type="EMBL" id="FNCE01000002">
    <property type="protein sequence ID" value="SDF81978.1"/>
    <property type="molecule type" value="Genomic_DNA"/>
</dbReference>
<evidence type="ECO:0000259" key="6">
    <source>
        <dbReference type="PROSITE" id="PS50043"/>
    </source>
</evidence>
<proteinExistence type="predicted"/>
<keyword evidence="9" id="KW-1185">Reference proteome</keyword>
<protein>
    <submittedName>
        <fullName evidence="8">Two component transcriptional regulator, LuxR family</fullName>
    </submittedName>
</protein>
<evidence type="ECO:0000313" key="9">
    <source>
        <dbReference type="Proteomes" id="UP000199415"/>
    </source>
</evidence>
<dbReference type="CDD" id="cd06170">
    <property type="entry name" value="LuxR_C_like"/>
    <property type="match status" value="1"/>
</dbReference>
<dbReference type="RefSeq" id="WP_090019060.1">
    <property type="nucleotide sequence ID" value="NZ_FNCE01000002.1"/>
</dbReference>
<evidence type="ECO:0000313" key="8">
    <source>
        <dbReference type="EMBL" id="SDF81978.1"/>
    </source>
</evidence>
<evidence type="ECO:0000256" key="4">
    <source>
        <dbReference type="ARBA" id="ARBA00023163"/>
    </source>
</evidence>
<dbReference type="PRINTS" id="PR00038">
    <property type="entry name" value="HTHLUXR"/>
</dbReference>
<dbReference type="SUPFAM" id="SSF46894">
    <property type="entry name" value="C-terminal effector domain of the bipartite response regulators"/>
    <property type="match status" value="1"/>
</dbReference>
<dbReference type="PANTHER" id="PTHR43214:SF41">
    <property type="entry name" value="NITRATE_NITRITE RESPONSE REGULATOR PROTEIN NARP"/>
    <property type="match status" value="1"/>
</dbReference>
<dbReference type="SUPFAM" id="SSF52172">
    <property type="entry name" value="CheY-like"/>
    <property type="match status" value="1"/>
</dbReference>
<dbReference type="InterPro" id="IPR058245">
    <property type="entry name" value="NreC/VraR/RcsB-like_REC"/>
</dbReference>
<dbReference type="Pfam" id="PF00196">
    <property type="entry name" value="GerE"/>
    <property type="match status" value="1"/>
</dbReference>
<dbReference type="SMART" id="SM00448">
    <property type="entry name" value="REC"/>
    <property type="match status" value="1"/>
</dbReference>
<sequence>MRPARPVTPGADDSRPVDLAIADKSRLVVAGIERLVEQDSRFKVRATCHDGATFLRHVGDTRFDVGIIGWNLPGYEGRDLLQAVRDRPGAPRLVVYTGAMEPSVPRHVMALGGAAFCSKRENPERLLEIVGQVAAGWTVFPRMDSPGLDSDPLERLTAREVQLLDGLSEGVSNDQLARRLSVSPNTVKFHLKNIYDKLDVRSRAGAVALYLGRAGKR</sequence>
<keyword evidence="2" id="KW-0805">Transcription regulation</keyword>
<dbReference type="Proteomes" id="UP000199415">
    <property type="component" value="Unassembled WGS sequence"/>
</dbReference>
<evidence type="ECO:0000256" key="3">
    <source>
        <dbReference type="ARBA" id="ARBA00023125"/>
    </source>
</evidence>
<dbReference type="OrthoDB" id="9807052at2"/>
<dbReference type="Gene3D" id="3.40.50.2300">
    <property type="match status" value="1"/>
</dbReference>
<dbReference type="GO" id="GO:0003677">
    <property type="term" value="F:DNA binding"/>
    <property type="evidence" value="ECO:0007669"/>
    <property type="project" value="UniProtKB-KW"/>
</dbReference>
<dbReference type="GO" id="GO:0000160">
    <property type="term" value="P:phosphorelay signal transduction system"/>
    <property type="evidence" value="ECO:0007669"/>
    <property type="project" value="InterPro"/>
</dbReference>
<comment type="caution">
    <text evidence="5">Lacks conserved residue(s) required for the propagation of feature annotation.</text>
</comment>
<dbReference type="AlphaFoldDB" id="A0A1G7P6T0"/>
<reference evidence="8 9" key="1">
    <citation type="submission" date="2016-10" db="EMBL/GenBank/DDBJ databases">
        <authorList>
            <person name="de Groot N.N."/>
        </authorList>
    </citation>
    <scope>NUCLEOTIDE SEQUENCE [LARGE SCALE GENOMIC DNA]</scope>
    <source>
        <strain evidence="8 9">DSM 25584</strain>
    </source>
</reference>
<dbReference type="PROSITE" id="PS50043">
    <property type="entry name" value="HTH_LUXR_2"/>
    <property type="match status" value="1"/>
</dbReference>
<feature type="domain" description="HTH luxR-type" evidence="6">
    <location>
        <begin position="149"/>
        <end position="214"/>
    </location>
</feature>
<dbReference type="InterPro" id="IPR011006">
    <property type="entry name" value="CheY-like_superfamily"/>
</dbReference>
<dbReference type="Pfam" id="PF00072">
    <property type="entry name" value="Response_reg"/>
    <property type="match status" value="1"/>
</dbReference>
<dbReference type="STRING" id="1082479.SAMN05216241_102455"/>
<name>A0A1G7P6T0_9PROT</name>
<evidence type="ECO:0000256" key="1">
    <source>
        <dbReference type="ARBA" id="ARBA00022553"/>
    </source>
</evidence>
<evidence type="ECO:0000256" key="2">
    <source>
        <dbReference type="ARBA" id="ARBA00023015"/>
    </source>
</evidence>
<dbReference type="InterPro" id="IPR039420">
    <property type="entry name" value="WalR-like"/>
</dbReference>